<evidence type="ECO:0000313" key="1">
    <source>
        <dbReference type="EMBL" id="KAI8023344.1"/>
    </source>
</evidence>
<dbReference type="EMBL" id="CM045763">
    <property type="protein sequence ID" value="KAI8023344.1"/>
    <property type="molecule type" value="Genomic_DNA"/>
</dbReference>
<reference evidence="1 2" key="1">
    <citation type="journal article" date="2022" name="Plant J.">
        <title>Chromosome-level genome of Camellia lanceoleosa provides a valuable resource for understanding genome evolution and self-incompatibility.</title>
        <authorList>
            <person name="Gong W."/>
            <person name="Xiao S."/>
            <person name="Wang L."/>
            <person name="Liao Z."/>
            <person name="Chang Y."/>
            <person name="Mo W."/>
            <person name="Hu G."/>
            <person name="Li W."/>
            <person name="Zhao G."/>
            <person name="Zhu H."/>
            <person name="Hu X."/>
            <person name="Ji K."/>
            <person name="Xiang X."/>
            <person name="Song Q."/>
            <person name="Yuan D."/>
            <person name="Jin S."/>
            <person name="Zhang L."/>
        </authorList>
    </citation>
    <scope>NUCLEOTIDE SEQUENCE [LARGE SCALE GENOMIC DNA]</scope>
    <source>
        <strain evidence="1">SQ_2022a</strain>
    </source>
</reference>
<comment type="caution">
    <text evidence="1">The sequence shown here is derived from an EMBL/GenBank/DDBJ whole genome shotgun (WGS) entry which is preliminary data.</text>
</comment>
<organism evidence="1 2">
    <name type="scientific">Camellia lanceoleosa</name>
    <dbReference type="NCBI Taxonomy" id="1840588"/>
    <lineage>
        <taxon>Eukaryota</taxon>
        <taxon>Viridiplantae</taxon>
        <taxon>Streptophyta</taxon>
        <taxon>Embryophyta</taxon>
        <taxon>Tracheophyta</taxon>
        <taxon>Spermatophyta</taxon>
        <taxon>Magnoliopsida</taxon>
        <taxon>eudicotyledons</taxon>
        <taxon>Gunneridae</taxon>
        <taxon>Pentapetalae</taxon>
        <taxon>asterids</taxon>
        <taxon>Ericales</taxon>
        <taxon>Theaceae</taxon>
        <taxon>Camellia</taxon>
    </lineage>
</organism>
<proteinExistence type="predicted"/>
<gene>
    <name evidence="1" type="ORF">LOK49_LG03G02205</name>
</gene>
<name>A0ACC0IDP3_9ERIC</name>
<protein>
    <submittedName>
        <fullName evidence="1">Uncharacterized protein</fullName>
    </submittedName>
</protein>
<sequence>MGFGDRNIAIRALYGCFATDLRSAIECEVVGGERLGN</sequence>
<keyword evidence="2" id="KW-1185">Reference proteome</keyword>
<dbReference type="Proteomes" id="UP001060215">
    <property type="component" value="Chromosome 6"/>
</dbReference>
<accession>A0ACC0IDP3</accession>
<evidence type="ECO:0000313" key="2">
    <source>
        <dbReference type="Proteomes" id="UP001060215"/>
    </source>
</evidence>